<name>A0A348FYL6_9HYPH</name>
<dbReference type="InterPro" id="IPR003115">
    <property type="entry name" value="ParB_N"/>
</dbReference>
<evidence type="ECO:0000313" key="3">
    <source>
        <dbReference type="Proteomes" id="UP000266934"/>
    </source>
</evidence>
<gene>
    <name evidence="2" type="ORF">BLTE_10840</name>
</gene>
<protein>
    <recommendedName>
        <fullName evidence="1">ParB-like N-terminal domain-containing protein</fullName>
    </recommendedName>
</protein>
<dbReference type="Pfam" id="PF02195">
    <property type="entry name" value="ParB_N"/>
    <property type="match status" value="1"/>
</dbReference>
<dbReference type="REBASE" id="269159">
    <property type="entry name" value="M.BspGIJORF10840P"/>
</dbReference>
<sequence length="285" mass="31098">MPIKDAVRRSIDIAKIDASNRLRPLRQDWVDTFAETIRSGEPLPPIEVVERGDRTFRLITGAHRLAAHAQAGLTMVLADVVDAAAYADASAQQLREIKENMCRAGLTELDRAVAIATWKTIYESTENVRPRGRPRAEENSAESALIFSSSFSTAAAKALDISERSVKVAVAIATGLTADIREMIAADPIADRQSELIALAREVPERQWKILDILKADPPQAGSVAEAIAVLDGRATAPGKPAPWEKVSSTFSRLPPREQHRFFDAHQDAIALWIAKRGATPQVKA</sequence>
<evidence type="ECO:0000259" key="1">
    <source>
        <dbReference type="SMART" id="SM00470"/>
    </source>
</evidence>
<dbReference type="SUPFAM" id="SSF110849">
    <property type="entry name" value="ParB/Sulfiredoxin"/>
    <property type="match status" value="1"/>
</dbReference>
<dbReference type="Proteomes" id="UP000266934">
    <property type="component" value="Chromosome"/>
</dbReference>
<organism evidence="2 3">
    <name type="scientific">Blastochloris tepida</name>
    <dbReference type="NCBI Taxonomy" id="2233851"/>
    <lineage>
        <taxon>Bacteria</taxon>
        <taxon>Pseudomonadati</taxon>
        <taxon>Pseudomonadota</taxon>
        <taxon>Alphaproteobacteria</taxon>
        <taxon>Hyphomicrobiales</taxon>
        <taxon>Blastochloridaceae</taxon>
        <taxon>Blastochloris</taxon>
    </lineage>
</organism>
<dbReference type="Gene3D" id="3.90.1530.10">
    <property type="entry name" value="Conserved hypothetical protein from pyrococcus furiosus pfu- 392566-001, ParB domain"/>
    <property type="match status" value="1"/>
</dbReference>
<feature type="domain" description="ParB-like N-terminal" evidence="1">
    <location>
        <begin position="9"/>
        <end position="98"/>
    </location>
</feature>
<dbReference type="EMBL" id="AP018907">
    <property type="protein sequence ID" value="BBF92399.1"/>
    <property type="molecule type" value="Genomic_DNA"/>
</dbReference>
<dbReference type="SMART" id="SM00470">
    <property type="entry name" value="ParB"/>
    <property type="match status" value="1"/>
</dbReference>
<dbReference type="InterPro" id="IPR036086">
    <property type="entry name" value="ParB/Sulfiredoxin_sf"/>
</dbReference>
<accession>A0A348FYL6</accession>
<reference evidence="2 3" key="1">
    <citation type="submission" date="2018-08" db="EMBL/GenBank/DDBJ databases">
        <title>Complete genome sequencing of Blastochloris tepida GI.</title>
        <authorList>
            <person name="Tsukatani Y."/>
            <person name="Mori H."/>
        </authorList>
    </citation>
    <scope>NUCLEOTIDE SEQUENCE [LARGE SCALE GENOMIC DNA]</scope>
    <source>
        <strain evidence="2 3">GI</strain>
    </source>
</reference>
<dbReference type="AlphaFoldDB" id="A0A348FYL6"/>
<proteinExistence type="predicted"/>
<dbReference type="KEGG" id="blag:BLTE_10840"/>
<keyword evidence="3" id="KW-1185">Reference proteome</keyword>
<evidence type="ECO:0000313" key="2">
    <source>
        <dbReference type="EMBL" id="BBF92399.1"/>
    </source>
</evidence>